<evidence type="ECO:0000313" key="2">
    <source>
        <dbReference type="EMBL" id="KAL0310143.1"/>
    </source>
</evidence>
<feature type="signal peptide" evidence="1">
    <location>
        <begin position="1"/>
        <end position="16"/>
    </location>
</feature>
<reference evidence="2" key="2">
    <citation type="journal article" date="2024" name="Plant">
        <title>Genomic evolution and insights into agronomic trait innovations of Sesamum species.</title>
        <authorList>
            <person name="Miao H."/>
            <person name="Wang L."/>
            <person name="Qu L."/>
            <person name="Liu H."/>
            <person name="Sun Y."/>
            <person name="Le M."/>
            <person name="Wang Q."/>
            <person name="Wei S."/>
            <person name="Zheng Y."/>
            <person name="Lin W."/>
            <person name="Duan Y."/>
            <person name="Cao H."/>
            <person name="Xiong S."/>
            <person name="Wang X."/>
            <person name="Wei L."/>
            <person name="Li C."/>
            <person name="Ma Q."/>
            <person name="Ju M."/>
            <person name="Zhao R."/>
            <person name="Li G."/>
            <person name="Mu C."/>
            <person name="Tian Q."/>
            <person name="Mei H."/>
            <person name="Zhang T."/>
            <person name="Gao T."/>
            <person name="Zhang H."/>
        </authorList>
    </citation>
    <scope>NUCLEOTIDE SEQUENCE</scope>
    <source>
        <strain evidence="2">G01</strain>
    </source>
</reference>
<sequence length="162" mass="18504">MPIMWVLFEVLRSAEALLLSHMFFANDTLIFWHASSKSSQAIRDVLGSSGQEIHLSKSSVVFSRNTRVDLGNHIAVDLTIRRENKIELYLDLPSRVAHFKRNLFATIRDRIWCKIIVWNEKFLSQADKEVLIKSVIQVVPSYVMGVLPTTTYIAEGNPGHDH</sequence>
<keyword evidence="1" id="KW-0732">Signal</keyword>
<organism evidence="2">
    <name type="scientific">Sesamum angustifolium</name>
    <dbReference type="NCBI Taxonomy" id="2727405"/>
    <lineage>
        <taxon>Eukaryota</taxon>
        <taxon>Viridiplantae</taxon>
        <taxon>Streptophyta</taxon>
        <taxon>Embryophyta</taxon>
        <taxon>Tracheophyta</taxon>
        <taxon>Spermatophyta</taxon>
        <taxon>Magnoliopsida</taxon>
        <taxon>eudicotyledons</taxon>
        <taxon>Gunneridae</taxon>
        <taxon>Pentapetalae</taxon>
        <taxon>asterids</taxon>
        <taxon>lamiids</taxon>
        <taxon>Lamiales</taxon>
        <taxon>Pedaliaceae</taxon>
        <taxon>Sesamum</taxon>
    </lineage>
</organism>
<reference evidence="2" key="1">
    <citation type="submission" date="2020-06" db="EMBL/GenBank/DDBJ databases">
        <authorList>
            <person name="Li T."/>
            <person name="Hu X."/>
            <person name="Zhang T."/>
            <person name="Song X."/>
            <person name="Zhang H."/>
            <person name="Dai N."/>
            <person name="Sheng W."/>
            <person name="Hou X."/>
            <person name="Wei L."/>
        </authorList>
    </citation>
    <scope>NUCLEOTIDE SEQUENCE</scope>
    <source>
        <strain evidence="2">G01</strain>
        <tissue evidence="2">Leaf</tissue>
    </source>
</reference>
<comment type="caution">
    <text evidence="2">The sequence shown here is derived from an EMBL/GenBank/DDBJ whole genome shotgun (WGS) entry which is preliminary data.</text>
</comment>
<name>A0AAW2KU98_9LAMI</name>
<feature type="chain" id="PRO_5043677208" description="Reverse transcriptase domain-containing protein" evidence="1">
    <location>
        <begin position="17"/>
        <end position="162"/>
    </location>
</feature>
<dbReference type="EMBL" id="JACGWK010000017">
    <property type="protein sequence ID" value="KAL0310143.1"/>
    <property type="molecule type" value="Genomic_DNA"/>
</dbReference>
<accession>A0AAW2KU98</accession>
<proteinExistence type="predicted"/>
<dbReference type="PANTHER" id="PTHR33116:SF86">
    <property type="entry name" value="REVERSE TRANSCRIPTASE DOMAIN-CONTAINING PROTEIN"/>
    <property type="match status" value="1"/>
</dbReference>
<evidence type="ECO:0000256" key="1">
    <source>
        <dbReference type="SAM" id="SignalP"/>
    </source>
</evidence>
<gene>
    <name evidence="2" type="ORF">Sangu_2457700</name>
</gene>
<protein>
    <recommendedName>
        <fullName evidence="3">Reverse transcriptase domain-containing protein</fullName>
    </recommendedName>
</protein>
<dbReference type="AlphaFoldDB" id="A0AAW2KU98"/>
<dbReference type="PANTHER" id="PTHR33116">
    <property type="entry name" value="REVERSE TRANSCRIPTASE ZINC-BINDING DOMAIN-CONTAINING PROTEIN-RELATED-RELATED"/>
    <property type="match status" value="1"/>
</dbReference>
<evidence type="ECO:0008006" key="3">
    <source>
        <dbReference type="Google" id="ProtNLM"/>
    </source>
</evidence>